<feature type="domain" description="Response regulatory" evidence="14">
    <location>
        <begin position="636"/>
        <end position="751"/>
    </location>
</feature>
<comment type="catalytic activity">
    <reaction evidence="1">
        <text>ATP + protein L-histidine = ADP + protein N-phospho-L-histidine.</text>
        <dbReference type="EC" id="2.7.13.3"/>
    </reaction>
</comment>
<dbReference type="SUPFAM" id="SSF47384">
    <property type="entry name" value="Homodimeric domain of signal transducing histidine kinase"/>
    <property type="match status" value="2"/>
</dbReference>
<evidence type="ECO:0000256" key="12">
    <source>
        <dbReference type="PROSITE-ProRule" id="PRU00169"/>
    </source>
</evidence>
<dbReference type="InterPro" id="IPR003594">
    <property type="entry name" value="HATPase_dom"/>
</dbReference>
<dbReference type="InterPro" id="IPR036890">
    <property type="entry name" value="HATPase_C_sf"/>
</dbReference>
<evidence type="ECO:0000259" key="14">
    <source>
        <dbReference type="PROSITE" id="PS50110"/>
    </source>
</evidence>
<dbReference type="InterPro" id="IPR035965">
    <property type="entry name" value="PAS-like_dom_sf"/>
</dbReference>
<sequence length="1231" mass="138028">MDIPKRPKNDDLIIPEFLSGGGEMGKLIRSKDWSKTPLGSPDTWPQSLRIIVSLCIASNFPIAIAWGPGRVQIYNDGYWPITGDKHPTAMGQDFKECWLSAWPVIGQAFEEASLGQTRFLVNQRMFLDRCGYLEETFFTFSFSPILDESGGVGGLFHPITELTQQTLTERRLNILRAVADNAVSARTEEEASSLILNCLKDFELDLPFVLLYTIAVNGKEANLEGSFGVESDSPIAPTKINLEVQESTSWPFTQAIEKGTAVHVKDLSNTFGPFNCGPYPEPPNQALVFSLTLPGTGHNNYLLVAGVSSRRSLDEKYLLFYDLLTASMTNELTKAKVYEAERTKAEALAEIDKAKVVFFANISHEFRTPLSLVLGSLEEVLNKPTGEITLSDKEAIETSHRNAMRLLRLVNNLLDFSRIEAGRIQAQYRLTDLARYTTDLASSFRSLIENVGLTFDVTTEAIIQPVYIDREMWEKIVLNLLSNAFKNTLKGGIALSLTTQNNQVILNVQDTGVGIPEAELPNMFQRFHRVQNVVGRTYEGTGIGLSLVSELVKLHGGEISVQSKLAEGSVFTVSIPTGKLHLPIAHVVEKEIDPMAIGFSASLSEAFVEEAKTFIEHSVLTDNETESLQAHSGAATVLVIDDNADMRAYMKSLLQRQYRVVTANNGMDALQQIEEHAPQLILSDIMMPVMDGIQLLEAVKENVQTQNIPVILLSARAGEEAIIEGYDTGADDYLIKPFSAKELLARVASQLKTSNVRKKNQQQLQSIISQAPVAMCVLRGPTYIVEVANERVLELWGKTTEQVMNKPVFEAMPDAAGQGFEDLLNNVYQTGNPFIANEMPIDLIRNGKSEKAYLNFVYEPLYDADEKISGIVVVATEVTEQVIASKKIEASEKQFRTFANSIQNLAWIANGEGWIYWYNQQWYDYTGTTFEEMQGWGWEKVHHPDHVKKVSEFAKDVWKKGEPFENIFPLRRHDGEYRWFLVRAYPELDANGTIERWIGTNTDITEQKKSLEEKDEFISIASHEMKTPLTTAKGYIELLLLSLKEENQNALYATKANQAIERLHDLITDLLDASKIQNGQLNYTLTTFDFNNMVVETIENIEHTARNHTIQKAGTSSEKITGDRSRLQQVLINLLTNAIKYSPNENQVVVKIEEQESNIQVSVQDFGVGMSSQHLAKVFDRYYRVEEHAIQFQGLGMGLYISNNIIERHGGRMWVESEPGKGSIFYFMLPL</sequence>
<gene>
    <name evidence="17" type="ORF">C8N25_102192</name>
</gene>
<evidence type="ECO:0000259" key="16">
    <source>
        <dbReference type="PROSITE" id="PS50113"/>
    </source>
</evidence>
<dbReference type="PROSITE" id="PS50109">
    <property type="entry name" value="HIS_KIN"/>
    <property type="match status" value="2"/>
</dbReference>
<dbReference type="RefSeq" id="WP_086539819.1">
    <property type="nucleotide sequence ID" value="NZ_MSSW01000003.1"/>
</dbReference>
<protein>
    <recommendedName>
        <fullName evidence="3">histidine kinase</fullName>
        <ecNumber evidence="3">2.7.13.3</ecNumber>
    </recommendedName>
</protein>
<keyword evidence="5 12" id="KW-0597">Phosphoprotein</keyword>
<dbReference type="Gene3D" id="1.10.287.130">
    <property type="match status" value="2"/>
</dbReference>
<dbReference type="CDD" id="cd17574">
    <property type="entry name" value="REC_OmpR"/>
    <property type="match status" value="1"/>
</dbReference>
<dbReference type="FunFam" id="1.10.287.130:FF:000045">
    <property type="entry name" value="Two-component system sensor histidine kinase/response regulator"/>
    <property type="match status" value="1"/>
</dbReference>
<evidence type="ECO:0000259" key="13">
    <source>
        <dbReference type="PROSITE" id="PS50109"/>
    </source>
</evidence>
<feature type="domain" description="Histidine kinase" evidence="13">
    <location>
        <begin position="361"/>
        <end position="579"/>
    </location>
</feature>
<dbReference type="GO" id="GO:0005524">
    <property type="term" value="F:ATP binding"/>
    <property type="evidence" value="ECO:0007669"/>
    <property type="project" value="UniProtKB-KW"/>
</dbReference>
<dbReference type="FunFam" id="3.30.565.10:FF:000023">
    <property type="entry name" value="PAS domain-containing sensor histidine kinase"/>
    <property type="match status" value="1"/>
</dbReference>
<dbReference type="SUPFAM" id="SSF55874">
    <property type="entry name" value="ATPase domain of HSP90 chaperone/DNA topoisomerase II/histidine kinase"/>
    <property type="match status" value="2"/>
</dbReference>
<dbReference type="PANTHER" id="PTHR43547:SF2">
    <property type="entry name" value="HYBRID SIGNAL TRANSDUCTION HISTIDINE KINASE C"/>
    <property type="match status" value="1"/>
</dbReference>
<dbReference type="EMBL" id="QUNF01000002">
    <property type="protein sequence ID" value="REG92789.1"/>
    <property type="molecule type" value="Genomic_DNA"/>
</dbReference>
<keyword evidence="4" id="KW-1003">Cell membrane</keyword>
<evidence type="ECO:0000313" key="18">
    <source>
        <dbReference type="Proteomes" id="UP000256405"/>
    </source>
</evidence>
<dbReference type="InterPro" id="IPR036097">
    <property type="entry name" value="HisK_dim/P_sf"/>
</dbReference>
<dbReference type="SMART" id="SM00448">
    <property type="entry name" value="REC"/>
    <property type="match status" value="1"/>
</dbReference>
<evidence type="ECO:0000256" key="6">
    <source>
        <dbReference type="ARBA" id="ARBA00022679"/>
    </source>
</evidence>
<evidence type="ECO:0000256" key="2">
    <source>
        <dbReference type="ARBA" id="ARBA00004236"/>
    </source>
</evidence>
<dbReference type="GO" id="GO:0005886">
    <property type="term" value="C:plasma membrane"/>
    <property type="evidence" value="ECO:0007669"/>
    <property type="project" value="UniProtKB-SubCell"/>
</dbReference>
<dbReference type="Pfam" id="PF00072">
    <property type="entry name" value="Response_reg"/>
    <property type="match status" value="1"/>
</dbReference>
<dbReference type="Gene3D" id="3.30.450.20">
    <property type="entry name" value="PAS domain"/>
    <property type="match status" value="3"/>
</dbReference>
<evidence type="ECO:0000256" key="3">
    <source>
        <dbReference type="ARBA" id="ARBA00012438"/>
    </source>
</evidence>
<feature type="domain" description="PAC" evidence="16">
    <location>
        <begin position="837"/>
        <end position="890"/>
    </location>
</feature>
<dbReference type="EC" id="2.7.13.3" evidence="3"/>
<feature type="modified residue" description="4-aspartylphosphate" evidence="12">
    <location>
        <position position="684"/>
    </location>
</feature>
<dbReference type="SMART" id="SM00091">
    <property type="entry name" value="PAS"/>
    <property type="match status" value="2"/>
</dbReference>
<evidence type="ECO:0000259" key="15">
    <source>
        <dbReference type="PROSITE" id="PS50112"/>
    </source>
</evidence>
<dbReference type="InterPro" id="IPR013655">
    <property type="entry name" value="PAS_fold_3"/>
</dbReference>
<dbReference type="Pfam" id="PF08447">
    <property type="entry name" value="PAS_3"/>
    <property type="match status" value="1"/>
</dbReference>
<keyword evidence="9" id="KW-0067">ATP-binding</keyword>
<dbReference type="InterPro" id="IPR001610">
    <property type="entry name" value="PAC"/>
</dbReference>
<dbReference type="PROSITE" id="PS50112">
    <property type="entry name" value="PAS"/>
    <property type="match status" value="1"/>
</dbReference>
<reference evidence="17 18" key="1">
    <citation type="submission" date="2018-08" db="EMBL/GenBank/DDBJ databases">
        <title>Genomic Encyclopedia of Archaeal and Bacterial Type Strains, Phase II (KMG-II): from individual species to whole genera.</title>
        <authorList>
            <person name="Goeker M."/>
        </authorList>
    </citation>
    <scope>NUCLEOTIDE SEQUENCE [LARGE SCALE GENOMIC DNA]</scope>
    <source>
        <strain evidence="17 18">DSM 15986</strain>
    </source>
</reference>
<dbReference type="NCBIfam" id="TIGR00229">
    <property type="entry name" value="sensory_box"/>
    <property type="match status" value="1"/>
</dbReference>
<dbReference type="CDD" id="cd00130">
    <property type="entry name" value="PAS"/>
    <property type="match status" value="1"/>
</dbReference>
<dbReference type="PROSITE" id="PS50113">
    <property type="entry name" value="PAC"/>
    <property type="match status" value="2"/>
</dbReference>
<evidence type="ECO:0000256" key="10">
    <source>
        <dbReference type="ARBA" id="ARBA00023012"/>
    </source>
</evidence>
<name>A0A3E0E685_9BACT</name>
<proteinExistence type="predicted"/>
<dbReference type="InterPro" id="IPR000700">
    <property type="entry name" value="PAS-assoc_C"/>
</dbReference>
<dbReference type="AlphaFoldDB" id="A0A3E0E685"/>
<evidence type="ECO:0000256" key="5">
    <source>
        <dbReference type="ARBA" id="ARBA00022553"/>
    </source>
</evidence>
<dbReference type="PROSITE" id="PS50110">
    <property type="entry name" value="RESPONSE_REGULATORY"/>
    <property type="match status" value="1"/>
</dbReference>
<dbReference type="InterPro" id="IPR013656">
    <property type="entry name" value="PAS_4"/>
</dbReference>
<feature type="domain" description="PAS" evidence="15">
    <location>
        <begin position="891"/>
        <end position="961"/>
    </location>
</feature>
<dbReference type="InterPro" id="IPR003661">
    <property type="entry name" value="HisK_dim/P_dom"/>
</dbReference>
<feature type="domain" description="PAC" evidence="16">
    <location>
        <begin position="964"/>
        <end position="1016"/>
    </location>
</feature>
<accession>A0A3E0E685</accession>
<keyword evidence="11" id="KW-0472">Membrane</keyword>
<dbReference type="FunFam" id="3.30.450.20:FF:000099">
    <property type="entry name" value="Sensory box sensor histidine kinase"/>
    <property type="match status" value="1"/>
</dbReference>
<dbReference type="Gene3D" id="3.40.50.2300">
    <property type="match status" value="1"/>
</dbReference>
<dbReference type="Gene3D" id="3.30.565.10">
    <property type="entry name" value="Histidine kinase-like ATPase, C-terminal domain"/>
    <property type="match status" value="2"/>
</dbReference>
<dbReference type="SUPFAM" id="SSF55785">
    <property type="entry name" value="PYP-like sensor domain (PAS domain)"/>
    <property type="match status" value="2"/>
</dbReference>
<dbReference type="InterPro" id="IPR001789">
    <property type="entry name" value="Sig_transdc_resp-reg_receiver"/>
</dbReference>
<dbReference type="CDD" id="cd00082">
    <property type="entry name" value="HisKA"/>
    <property type="match status" value="2"/>
</dbReference>
<evidence type="ECO:0000313" key="17">
    <source>
        <dbReference type="EMBL" id="REG92789.1"/>
    </source>
</evidence>
<dbReference type="Pfam" id="PF08448">
    <property type="entry name" value="PAS_4"/>
    <property type="match status" value="1"/>
</dbReference>
<feature type="domain" description="Histidine kinase" evidence="13">
    <location>
        <begin position="1020"/>
        <end position="1231"/>
    </location>
</feature>
<dbReference type="SMART" id="SM00388">
    <property type="entry name" value="HisKA"/>
    <property type="match status" value="2"/>
</dbReference>
<evidence type="ECO:0000256" key="9">
    <source>
        <dbReference type="ARBA" id="ARBA00022840"/>
    </source>
</evidence>
<dbReference type="InterPro" id="IPR011006">
    <property type="entry name" value="CheY-like_superfamily"/>
</dbReference>
<keyword evidence="8" id="KW-0418">Kinase</keyword>
<dbReference type="InterPro" id="IPR000014">
    <property type="entry name" value="PAS"/>
</dbReference>
<dbReference type="OrthoDB" id="9766459at2"/>
<comment type="subcellular location">
    <subcellularLocation>
        <location evidence="2">Cell membrane</location>
    </subcellularLocation>
</comment>
<dbReference type="PANTHER" id="PTHR43547">
    <property type="entry name" value="TWO-COMPONENT HISTIDINE KINASE"/>
    <property type="match status" value="1"/>
</dbReference>
<dbReference type="GO" id="GO:0000155">
    <property type="term" value="F:phosphorelay sensor kinase activity"/>
    <property type="evidence" value="ECO:0007669"/>
    <property type="project" value="InterPro"/>
</dbReference>
<dbReference type="SMART" id="SM00086">
    <property type="entry name" value="PAC"/>
    <property type="match status" value="2"/>
</dbReference>
<dbReference type="Pfam" id="PF00512">
    <property type="entry name" value="HisKA"/>
    <property type="match status" value="2"/>
</dbReference>
<dbReference type="InterPro" id="IPR005467">
    <property type="entry name" value="His_kinase_dom"/>
</dbReference>
<keyword evidence="7" id="KW-0547">Nucleotide-binding</keyword>
<evidence type="ECO:0000256" key="4">
    <source>
        <dbReference type="ARBA" id="ARBA00022475"/>
    </source>
</evidence>
<dbReference type="PRINTS" id="PR00344">
    <property type="entry name" value="BCTRLSENSOR"/>
</dbReference>
<dbReference type="SUPFAM" id="SSF52172">
    <property type="entry name" value="CheY-like"/>
    <property type="match status" value="1"/>
</dbReference>
<dbReference type="SMART" id="SM00387">
    <property type="entry name" value="HATPase_c"/>
    <property type="match status" value="2"/>
</dbReference>
<evidence type="ECO:0000256" key="7">
    <source>
        <dbReference type="ARBA" id="ARBA00022741"/>
    </source>
</evidence>
<dbReference type="FunFam" id="3.30.565.10:FF:000006">
    <property type="entry name" value="Sensor histidine kinase WalK"/>
    <property type="match status" value="1"/>
</dbReference>
<dbReference type="Proteomes" id="UP000256405">
    <property type="component" value="Unassembled WGS sequence"/>
</dbReference>
<keyword evidence="10" id="KW-0902">Two-component regulatory system</keyword>
<organism evidence="17 18">
    <name type="scientific">Algoriphagus antarcticus</name>
    <dbReference type="NCBI Taxonomy" id="238540"/>
    <lineage>
        <taxon>Bacteria</taxon>
        <taxon>Pseudomonadati</taxon>
        <taxon>Bacteroidota</taxon>
        <taxon>Cytophagia</taxon>
        <taxon>Cytophagales</taxon>
        <taxon>Cyclobacteriaceae</taxon>
        <taxon>Algoriphagus</taxon>
    </lineage>
</organism>
<dbReference type="Pfam" id="PF02518">
    <property type="entry name" value="HATPase_c"/>
    <property type="match status" value="2"/>
</dbReference>
<comment type="caution">
    <text evidence="17">The sequence shown here is derived from an EMBL/GenBank/DDBJ whole genome shotgun (WGS) entry which is preliminary data.</text>
</comment>
<evidence type="ECO:0000256" key="11">
    <source>
        <dbReference type="ARBA" id="ARBA00023136"/>
    </source>
</evidence>
<dbReference type="InterPro" id="IPR004358">
    <property type="entry name" value="Sig_transdc_His_kin-like_C"/>
</dbReference>
<evidence type="ECO:0000256" key="1">
    <source>
        <dbReference type="ARBA" id="ARBA00000085"/>
    </source>
</evidence>
<keyword evidence="6" id="KW-0808">Transferase</keyword>
<keyword evidence="18" id="KW-1185">Reference proteome</keyword>
<evidence type="ECO:0000256" key="8">
    <source>
        <dbReference type="ARBA" id="ARBA00022777"/>
    </source>
</evidence>